<dbReference type="Pfam" id="PF13701">
    <property type="entry name" value="DDE_Tnp_1_4"/>
    <property type="match status" value="1"/>
</dbReference>
<proteinExistence type="predicted"/>
<protein>
    <recommendedName>
        <fullName evidence="1">Transposase DDE domain-containing protein</fullName>
    </recommendedName>
</protein>
<reference evidence="2" key="1">
    <citation type="submission" date="2018-05" db="EMBL/GenBank/DDBJ databases">
        <authorList>
            <person name="Lanie J.A."/>
            <person name="Ng W.-L."/>
            <person name="Kazmierczak K.M."/>
            <person name="Andrzejewski T.M."/>
            <person name="Davidsen T.M."/>
            <person name="Wayne K.J."/>
            <person name="Tettelin H."/>
            <person name="Glass J.I."/>
            <person name="Rusch D."/>
            <person name="Podicherti R."/>
            <person name="Tsui H.-C.T."/>
            <person name="Winkler M.E."/>
        </authorList>
    </citation>
    <scope>NUCLEOTIDE SEQUENCE</scope>
</reference>
<gene>
    <name evidence="2" type="ORF">METZ01_LOCUS143969</name>
</gene>
<dbReference type="NCBIfam" id="NF033539">
    <property type="entry name" value="transpos_IS1380"/>
    <property type="match status" value="1"/>
</dbReference>
<sequence>MPKKRKKARSSGKDCRKKVKSVETTKECLSSRSGLAPYVNFLNGSGIADELEETLIHLRKSKKGIALSDTFFQLLLFFADGTNQCLDGFDKVKDNKAWQKLHGCKKTLNTGQLKRLLEKVSKIEMELLRPLIRQIFLSALKASNPDKVILFLDSSVYDNDGSKCRAGVKPTYKKKKGYHPINLIWHGLYVDTVFQRGDYSTNHDGVAIKMLQEITPLIREALGKDIQIIVRMDSGYYDQKIFAACDKLNINFICAGKRYHDHQYLEEKSLDNFDGVFQNKTSQWHFYCFLERRVIWSEKMQYRALFLRATEENGEALLGLDSRIILTSLDEKDFTDEQIIKYDHSRGADELTHRAAKEFSDEKMPCLDYHANAFWYTLGIIAFNLFQIFKRNIACFPYNAYPNTVRRKLFDLAGKIVGGAHSFKLRITEWKMRELQFDKIWQRSLVPWVII</sequence>
<dbReference type="InterPro" id="IPR025668">
    <property type="entry name" value="Tnp_DDE_dom"/>
</dbReference>
<dbReference type="InterPro" id="IPR047960">
    <property type="entry name" value="Transpos_IS1380"/>
</dbReference>
<name>A0A381ZPD6_9ZZZZ</name>
<accession>A0A381ZPD6</accession>
<organism evidence="2">
    <name type="scientific">marine metagenome</name>
    <dbReference type="NCBI Taxonomy" id="408172"/>
    <lineage>
        <taxon>unclassified sequences</taxon>
        <taxon>metagenomes</taxon>
        <taxon>ecological metagenomes</taxon>
    </lineage>
</organism>
<dbReference type="AlphaFoldDB" id="A0A381ZPD6"/>
<feature type="domain" description="Transposase DDE" evidence="1">
    <location>
        <begin position="22"/>
        <end position="429"/>
    </location>
</feature>
<evidence type="ECO:0000313" key="2">
    <source>
        <dbReference type="EMBL" id="SVA91115.1"/>
    </source>
</evidence>
<evidence type="ECO:0000259" key="1">
    <source>
        <dbReference type="Pfam" id="PF13701"/>
    </source>
</evidence>
<dbReference type="EMBL" id="UINC01022131">
    <property type="protein sequence ID" value="SVA91115.1"/>
    <property type="molecule type" value="Genomic_DNA"/>
</dbReference>